<dbReference type="Proteomes" id="UP001597044">
    <property type="component" value="Unassembled WGS sequence"/>
</dbReference>
<dbReference type="InterPro" id="IPR036034">
    <property type="entry name" value="PDZ_sf"/>
</dbReference>
<dbReference type="Gene3D" id="2.30.42.10">
    <property type="match status" value="1"/>
</dbReference>
<name>A0ABW3HJP8_9GAMM</name>
<proteinExistence type="predicted"/>
<evidence type="ECO:0000256" key="4">
    <source>
        <dbReference type="ARBA" id="ARBA00022519"/>
    </source>
</evidence>
<evidence type="ECO:0000256" key="1">
    <source>
        <dbReference type="ARBA" id="ARBA00004533"/>
    </source>
</evidence>
<keyword evidence="6" id="KW-0653">Protein transport</keyword>
<evidence type="ECO:0000256" key="3">
    <source>
        <dbReference type="ARBA" id="ARBA00022475"/>
    </source>
</evidence>
<evidence type="ECO:0000256" key="7">
    <source>
        <dbReference type="ARBA" id="ARBA00022989"/>
    </source>
</evidence>
<dbReference type="SUPFAM" id="SSF50156">
    <property type="entry name" value="PDZ domain-like"/>
    <property type="match status" value="1"/>
</dbReference>
<evidence type="ECO:0000259" key="11">
    <source>
        <dbReference type="Pfam" id="PF17820"/>
    </source>
</evidence>
<evidence type="ECO:0000313" key="13">
    <source>
        <dbReference type="Proteomes" id="UP001597044"/>
    </source>
</evidence>
<evidence type="ECO:0000256" key="6">
    <source>
        <dbReference type="ARBA" id="ARBA00022927"/>
    </source>
</evidence>
<evidence type="ECO:0000256" key="2">
    <source>
        <dbReference type="ARBA" id="ARBA00022448"/>
    </source>
</evidence>
<evidence type="ECO:0000256" key="5">
    <source>
        <dbReference type="ARBA" id="ARBA00022692"/>
    </source>
</evidence>
<dbReference type="InterPro" id="IPR041489">
    <property type="entry name" value="PDZ_6"/>
</dbReference>
<keyword evidence="7 9" id="KW-1133">Transmembrane helix</keyword>
<keyword evidence="2" id="KW-0813">Transport</keyword>
<dbReference type="RefSeq" id="WP_379072281.1">
    <property type="nucleotide sequence ID" value="NZ_JBHTIT010000002.1"/>
</dbReference>
<evidence type="ECO:0000256" key="8">
    <source>
        <dbReference type="ARBA" id="ARBA00023136"/>
    </source>
</evidence>
<evidence type="ECO:0000259" key="10">
    <source>
        <dbReference type="Pfam" id="PF11356"/>
    </source>
</evidence>
<keyword evidence="13" id="KW-1185">Reference proteome</keyword>
<organism evidence="12 13">
    <name type="scientific">Paraperlucidibaca wandonensis</name>
    <dbReference type="NCBI Taxonomy" id="1268273"/>
    <lineage>
        <taxon>Bacteria</taxon>
        <taxon>Pseudomonadati</taxon>
        <taxon>Pseudomonadota</taxon>
        <taxon>Gammaproteobacteria</taxon>
        <taxon>Moraxellales</taxon>
        <taxon>Moraxellaceae</taxon>
        <taxon>Paraperlucidibaca</taxon>
    </lineage>
</organism>
<feature type="domain" description="Type II secretion system protein GspC N-terminal" evidence="10">
    <location>
        <begin position="26"/>
        <end position="151"/>
    </location>
</feature>
<keyword evidence="8 9" id="KW-0472">Membrane</keyword>
<protein>
    <submittedName>
        <fullName evidence="12">Type II secretion system protein N</fullName>
    </submittedName>
</protein>
<evidence type="ECO:0000313" key="12">
    <source>
        <dbReference type="EMBL" id="MFD0950963.1"/>
    </source>
</evidence>
<dbReference type="Pfam" id="PF11356">
    <property type="entry name" value="T2SSC"/>
    <property type="match status" value="1"/>
</dbReference>
<dbReference type="InterPro" id="IPR024961">
    <property type="entry name" value="T2SS_GspC_N"/>
</dbReference>
<evidence type="ECO:0000256" key="9">
    <source>
        <dbReference type="SAM" id="Phobius"/>
    </source>
</evidence>
<gene>
    <name evidence="12" type="ORF">ACFQ0F_11315</name>
</gene>
<reference evidence="13" key="1">
    <citation type="journal article" date="2019" name="Int. J. Syst. Evol. Microbiol.">
        <title>The Global Catalogue of Microorganisms (GCM) 10K type strain sequencing project: providing services to taxonomists for standard genome sequencing and annotation.</title>
        <authorList>
            <consortium name="The Broad Institute Genomics Platform"/>
            <consortium name="The Broad Institute Genome Sequencing Center for Infectious Disease"/>
            <person name="Wu L."/>
            <person name="Ma J."/>
        </authorList>
    </citation>
    <scope>NUCLEOTIDE SEQUENCE [LARGE SCALE GENOMIC DNA]</scope>
    <source>
        <strain evidence="13">CCUG 63419</strain>
    </source>
</reference>
<keyword evidence="5 9" id="KW-0812">Transmembrane</keyword>
<keyword evidence="4" id="KW-0997">Cell inner membrane</keyword>
<keyword evidence="3" id="KW-1003">Cell membrane</keyword>
<feature type="transmembrane region" description="Helical" evidence="9">
    <location>
        <begin position="20"/>
        <end position="41"/>
    </location>
</feature>
<feature type="domain" description="PDZ" evidence="11">
    <location>
        <begin position="220"/>
        <end position="263"/>
    </location>
</feature>
<sequence length="274" mass="29966">MRDRFTQLWEQRRTQHPATVIIVIAAVWLAWLLAKYLWLIFSGVSAPLVAPDLSLSLRVPPTVDARRIGTMFGEQEAAQSAVADTTLQLRLDGLLESQNAELSRAFISERGKGSPEIYRPGDEVPGGAKIDRIEDSTVVLLRAGREEILRFDLPSQTGATTAAVVPNAAVARAAQARNVLSNLAERLANSPMTALRQMGMRRTSQGYIVSITAPKEMLTRFGLKPGDRVVSINGQTVGKDVEADQKVLGQLQESGNARVEVQRGTQTLTLEQRL</sequence>
<dbReference type="Pfam" id="PF17820">
    <property type="entry name" value="PDZ_6"/>
    <property type="match status" value="1"/>
</dbReference>
<accession>A0ABW3HJP8</accession>
<dbReference type="Gene3D" id="2.30.30.830">
    <property type="match status" value="1"/>
</dbReference>
<comment type="caution">
    <text evidence="12">The sequence shown here is derived from an EMBL/GenBank/DDBJ whole genome shotgun (WGS) entry which is preliminary data.</text>
</comment>
<dbReference type="EMBL" id="JBHTIT010000002">
    <property type="protein sequence ID" value="MFD0950963.1"/>
    <property type="molecule type" value="Genomic_DNA"/>
</dbReference>
<comment type="subcellular location">
    <subcellularLocation>
        <location evidence="1">Cell inner membrane</location>
    </subcellularLocation>
</comment>